<reference evidence="1 2" key="1">
    <citation type="submission" date="2018-06" db="EMBL/GenBank/DDBJ databases">
        <title>Genomic Encyclopedia of Type Strains, Phase IV (KMG-IV): sequencing the most valuable type-strain genomes for metagenomic binning, comparative biology and taxonomic classification.</title>
        <authorList>
            <person name="Goeker M."/>
        </authorList>
    </citation>
    <scope>NUCLEOTIDE SEQUENCE [LARGE SCALE GENOMIC DNA]</scope>
    <source>
        <strain evidence="1 2">DSM 15140</strain>
    </source>
</reference>
<dbReference type="SUPFAM" id="SSF160713">
    <property type="entry name" value="YqaI-like"/>
    <property type="match status" value="1"/>
</dbReference>
<dbReference type="AlphaFoldDB" id="A0A366DNF3"/>
<name>A0A366DNF3_9BACI</name>
<dbReference type="Proteomes" id="UP000252254">
    <property type="component" value="Unassembled WGS sequence"/>
</dbReference>
<evidence type="ECO:0000313" key="2">
    <source>
        <dbReference type="Proteomes" id="UP000252254"/>
    </source>
</evidence>
<organism evidence="1 2">
    <name type="scientific">Paraliobacillus ryukyuensis</name>
    <dbReference type="NCBI Taxonomy" id="200904"/>
    <lineage>
        <taxon>Bacteria</taxon>
        <taxon>Bacillati</taxon>
        <taxon>Bacillota</taxon>
        <taxon>Bacilli</taxon>
        <taxon>Bacillales</taxon>
        <taxon>Bacillaceae</taxon>
        <taxon>Paraliobacillus</taxon>
    </lineage>
</organism>
<dbReference type="RefSeq" id="WP_113870233.1">
    <property type="nucleotide sequence ID" value="NZ_BAABQN010000025.1"/>
</dbReference>
<keyword evidence="2" id="KW-1185">Reference proteome</keyword>
<proteinExistence type="predicted"/>
<sequence>MVMLEHPSITRTLRTGYPYPVDEGHEEFDLFGDLVTINDEVFETEDGDIVLEVNMERYLSENLGIERRQ</sequence>
<comment type="caution">
    <text evidence="1">The sequence shown here is derived from an EMBL/GenBank/DDBJ whole genome shotgun (WGS) entry which is preliminary data.</text>
</comment>
<evidence type="ECO:0000313" key="1">
    <source>
        <dbReference type="EMBL" id="RBO90979.1"/>
    </source>
</evidence>
<accession>A0A366DNF3</accession>
<dbReference type="Gene3D" id="3.30.40.30">
    <property type="entry name" value="YqaI domain"/>
    <property type="match status" value="1"/>
</dbReference>
<gene>
    <name evidence="1" type="ORF">DES48_1281</name>
</gene>
<dbReference type="EMBL" id="QNRI01000028">
    <property type="protein sequence ID" value="RBO90979.1"/>
    <property type="molecule type" value="Genomic_DNA"/>
</dbReference>
<protein>
    <submittedName>
        <fullName evidence="1">YqaI-like protein</fullName>
    </submittedName>
</protein>
<dbReference type="STRING" id="200904.GCA_900168775_03162"/>
<dbReference type="InterPro" id="IPR018474">
    <property type="entry name" value="Uncharacterised_Yqai"/>
</dbReference>
<dbReference type="OrthoDB" id="2454838at2"/>
<dbReference type="InterPro" id="IPR023118">
    <property type="entry name" value="YqaI_dom_sf"/>
</dbReference>
<dbReference type="Pfam" id="PF09466">
    <property type="entry name" value="Yqai"/>
    <property type="match status" value="1"/>
</dbReference>